<reference evidence="6" key="1">
    <citation type="submission" date="2020-03" db="EMBL/GenBank/DDBJ databases">
        <title>Site-based positive gene gene selection in Geosmithia morbida across the United States reveals a broad range of putative effectors and factors for local host and environmental adapation.</title>
        <authorList>
            <person name="Onufrak A."/>
            <person name="Murdoch R.W."/>
            <person name="Gazis R."/>
            <person name="Huff M."/>
            <person name="Staton M."/>
            <person name="Klingeman W."/>
            <person name="Hadziabdic D."/>
        </authorList>
    </citation>
    <scope>NUCLEOTIDE SEQUENCE</scope>
    <source>
        <strain evidence="6">1262</strain>
    </source>
</reference>
<dbReference type="Proteomes" id="UP000749293">
    <property type="component" value="Unassembled WGS sequence"/>
</dbReference>
<evidence type="ECO:0000313" key="6">
    <source>
        <dbReference type="EMBL" id="KAF4122933.1"/>
    </source>
</evidence>
<dbReference type="AlphaFoldDB" id="A0A9P4YTQ3"/>
<keyword evidence="7" id="KW-1185">Reference proteome</keyword>
<keyword evidence="4" id="KW-0496">Mitochondrion</keyword>
<dbReference type="Pfam" id="PF06644">
    <property type="entry name" value="ATP11"/>
    <property type="match status" value="1"/>
</dbReference>
<feature type="region of interest" description="Disordered" evidence="5">
    <location>
        <begin position="86"/>
        <end position="161"/>
    </location>
</feature>
<keyword evidence="3" id="KW-0809">Transit peptide</keyword>
<dbReference type="InterPro" id="IPR010591">
    <property type="entry name" value="ATP11"/>
</dbReference>
<gene>
    <name evidence="6" type="ORF">GMORB2_6481</name>
</gene>
<feature type="compositionally biased region" description="Polar residues" evidence="5">
    <location>
        <begin position="126"/>
        <end position="136"/>
    </location>
</feature>
<evidence type="ECO:0000256" key="2">
    <source>
        <dbReference type="ARBA" id="ARBA00009116"/>
    </source>
</evidence>
<accession>A0A9P4YTQ3</accession>
<evidence type="ECO:0000256" key="4">
    <source>
        <dbReference type="ARBA" id="ARBA00023128"/>
    </source>
</evidence>
<comment type="caution">
    <text evidence="6">The sequence shown here is derived from an EMBL/GenBank/DDBJ whole genome shotgun (WGS) entry which is preliminary data.</text>
</comment>
<evidence type="ECO:0000256" key="5">
    <source>
        <dbReference type="SAM" id="MobiDB-lite"/>
    </source>
</evidence>
<dbReference type="OrthoDB" id="16535at2759"/>
<comment type="subcellular location">
    <subcellularLocation>
        <location evidence="1">Mitochondrion</location>
    </subcellularLocation>
</comment>
<dbReference type="PANTHER" id="PTHR13126">
    <property type="entry name" value="CHAPERONE ATP11"/>
    <property type="match status" value="1"/>
</dbReference>
<comment type="similarity">
    <text evidence="2">Belongs to the ATP11 family.</text>
</comment>
<dbReference type="EMBL" id="JAANYQ010000007">
    <property type="protein sequence ID" value="KAF4122933.1"/>
    <property type="molecule type" value="Genomic_DNA"/>
</dbReference>
<evidence type="ECO:0000313" key="7">
    <source>
        <dbReference type="Proteomes" id="UP000749293"/>
    </source>
</evidence>
<sequence>MASYVRISAVRNISRLWAPRAPRFVNQRRWAQVHDVRFLATTRPSQAIIDKYREKLNQKAKTEGFKDIEELKSAYSDKIKETRAKDAVEFPIPQAPNTPVGQSHRGPLPESKLNPLPPDSGVQIPQAPNTPVSQPNKHGPTPSTPGSPAVQAARRASGSEKPAIKGLNDIIDLEKCRGLPEKELTMIWRLRHAQSPQKICAVVPASTYKAMEEAAKRSPQFVLPVPHEGQGAEMHFLQWTFDSESRTSTVLFTQLAEYRARGEFAQPHTTITHHLDLLDERGLVMMQGQLVDGRGVKPEQAKWLVMCLQRFYGAWESNGSELTGERKVRAEERRALLNWFSTGDERFTVERLLDEAERIG</sequence>
<organism evidence="6 7">
    <name type="scientific">Geosmithia morbida</name>
    <dbReference type="NCBI Taxonomy" id="1094350"/>
    <lineage>
        <taxon>Eukaryota</taxon>
        <taxon>Fungi</taxon>
        <taxon>Dikarya</taxon>
        <taxon>Ascomycota</taxon>
        <taxon>Pezizomycotina</taxon>
        <taxon>Sordariomycetes</taxon>
        <taxon>Hypocreomycetidae</taxon>
        <taxon>Hypocreales</taxon>
        <taxon>Bionectriaceae</taxon>
        <taxon>Geosmithia</taxon>
    </lineage>
</organism>
<protein>
    <submittedName>
        <fullName evidence="6">ATP synthase mitochondrial F1 complex assembly factor 1</fullName>
    </submittedName>
</protein>
<dbReference type="GeneID" id="55972706"/>
<evidence type="ECO:0000256" key="3">
    <source>
        <dbReference type="ARBA" id="ARBA00022946"/>
    </source>
</evidence>
<dbReference type="GO" id="GO:0033615">
    <property type="term" value="P:mitochondrial proton-transporting ATP synthase complex assembly"/>
    <property type="evidence" value="ECO:0007669"/>
    <property type="project" value="TreeGrafter"/>
</dbReference>
<proteinExistence type="inferred from homology"/>
<dbReference type="GO" id="GO:0005739">
    <property type="term" value="C:mitochondrion"/>
    <property type="evidence" value="ECO:0007669"/>
    <property type="project" value="UniProtKB-SubCell"/>
</dbReference>
<name>A0A9P4YTQ3_9HYPO</name>
<dbReference type="RefSeq" id="XP_035321585.1">
    <property type="nucleotide sequence ID" value="XM_035468451.1"/>
</dbReference>
<evidence type="ECO:0000256" key="1">
    <source>
        <dbReference type="ARBA" id="ARBA00004173"/>
    </source>
</evidence>
<dbReference type="PANTHER" id="PTHR13126:SF0">
    <property type="entry name" value="ATP SYNTHASE MITOCHONDRIAL F1 COMPLEX ASSEMBLY FACTOR 1"/>
    <property type="match status" value="1"/>
</dbReference>